<dbReference type="GO" id="GO:0031573">
    <property type="term" value="P:mitotic intra-S DNA damage checkpoint signaling"/>
    <property type="evidence" value="ECO:0007669"/>
    <property type="project" value="TreeGrafter"/>
</dbReference>
<proteinExistence type="predicted"/>
<comment type="caution">
    <text evidence="2">The sequence shown here is derived from an EMBL/GenBank/DDBJ whole genome shotgun (WGS) entry which is preliminary data.</text>
</comment>
<keyword evidence="3" id="KW-1185">Reference proteome</keyword>
<dbReference type="Proteomes" id="UP001331761">
    <property type="component" value="Unassembled WGS sequence"/>
</dbReference>
<feature type="non-terminal residue" evidence="2">
    <location>
        <position position="1"/>
    </location>
</feature>
<feature type="region of interest" description="Disordered" evidence="1">
    <location>
        <begin position="99"/>
        <end position="119"/>
    </location>
</feature>
<dbReference type="GO" id="GO:0000076">
    <property type="term" value="P:DNA replication checkpoint signaling"/>
    <property type="evidence" value="ECO:0007669"/>
    <property type="project" value="TreeGrafter"/>
</dbReference>
<accession>A0AAN8IF02</accession>
<dbReference type="AlphaFoldDB" id="A0AAN8IF02"/>
<evidence type="ECO:0000256" key="1">
    <source>
        <dbReference type="SAM" id="MobiDB-lite"/>
    </source>
</evidence>
<gene>
    <name evidence="2" type="ORF">GCK32_008216</name>
</gene>
<dbReference type="Gene3D" id="3.70.10.10">
    <property type="match status" value="1"/>
</dbReference>
<dbReference type="Pfam" id="PF04139">
    <property type="entry name" value="Rad9"/>
    <property type="match status" value="1"/>
</dbReference>
<dbReference type="GO" id="GO:0006281">
    <property type="term" value="P:DNA repair"/>
    <property type="evidence" value="ECO:0007669"/>
    <property type="project" value="TreeGrafter"/>
</dbReference>
<name>A0AAN8IF02_TRICO</name>
<dbReference type="PANTHER" id="PTHR15237">
    <property type="entry name" value="DNA REPAIR PROTEIN RAD9"/>
    <property type="match status" value="1"/>
</dbReference>
<protein>
    <submittedName>
        <fullName evidence="2">Uncharacterized protein</fullName>
    </submittedName>
</protein>
<dbReference type="GO" id="GO:0071479">
    <property type="term" value="P:cellular response to ionizing radiation"/>
    <property type="evidence" value="ECO:0007669"/>
    <property type="project" value="TreeGrafter"/>
</dbReference>
<dbReference type="GO" id="GO:0030896">
    <property type="term" value="C:checkpoint clamp complex"/>
    <property type="evidence" value="ECO:0007669"/>
    <property type="project" value="InterPro"/>
</dbReference>
<sequence length="204" mass="22831">AQNDKVIFRNFVQVPLERPGESTCRTEITVQRSCFKRFSVQRTTEITFCMKEFKAILAFARQHACDVNLFFDKPGRPLIVAVESDAGYSAEFIIATMDDDEQSDEESPGATQQPSRLVGTPAEQMSALHSQISNITFSVWIGEHNIRVKLQPLAIPLLSQRNCRHLDGNNVFSNRMNAMHSGQMMNGNGKSWVAACIGELLSHL</sequence>
<dbReference type="EMBL" id="WIXE01022750">
    <property type="protein sequence ID" value="KAK5967158.1"/>
    <property type="molecule type" value="Genomic_DNA"/>
</dbReference>
<organism evidence="2 3">
    <name type="scientific">Trichostrongylus colubriformis</name>
    <name type="common">Black scour worm</name>
    <dbReference type="NCBI Taxonomy" id="6319"/>
    <lineage>
        <taxon>Eukaryota</taxon>
        <taxon>Metazoa</taxon>
        <taxon>Ecdysozoa</taxon>
        <taxon>Nematoda</taxon>
        <taxon>Chromadorea</taxon>
        <taxon>Rhabditida</taxon>
        <taxon>Rhabditina</taxon>
        <taxon>Rhabditomorpha</taxon>
        <taxon>Strongyloidea</taxon>
        <taxon>Trichostrongylidae</taxon>
        <taxon>Trichostrongylus</taxon>
    </lineage>
</organism>
<evidence type="ECO:0000313" key="2">
    <source>
        <dbReference type="EMBL" id="KAK5967158.1"/>
    </source>
</evidence>
<dbReference type="InterPro" id="IPR007268">
    <property type="entry name" value="Rad9/Ddc1"/>
</dbReference>
<reference evidence="2 3" key="1">
    <citation type="submission" date="2019-10" db="EMBL/GenBank/DDBJ databases">
        <title>Assembly and Annotation for the nematode Trichostrongylus colubriformis.</title>
        <authorList>
            <person name="Martin J."/>
        </authorList>
    </citation>
    <scope>NUCLEOTIDE SEQUENCE [LARGE SCALE GENOMIC DNA]</scope>
    <source>
        <strain evidence="2">G859</strain>
        <tissue evidence="2">Whole worm</tissue>
    </source>
</reference>
<evidence type="ECO:0000313" key="3">
    <source>
        <dbReference type="Proteomes" id="UP001331761"/>
    </source>
</evidence>
<dbReference type="PANTHER" id="PTHR15237:SF0">
    <property type="entry name" value="CELL CYCLE CHECKPOINT CONTROL PROTEIN"/>
    <property type="match status" value="1"/>
</dbReference>